<dbReference type="AlphaFoldDB" id="A0A507CZ73"/>
<dbReference type="EMBL" id="QEAM01000179">
    <property type="protein sequence ID" value="TPX44517.1"/>
    <property type="molecule type" value="Genomic_DNA"/>
</dbReference>
<keyword evidence="3" id="KW-1185">Reference proteome</keyword>
<dbReference type="Proteomes" id="UP000317494">
    <property type="component" value="Unassembled WGS sequence"/>
</dbReference>
<dbReference type="VEuPathDB" id="FungiDB:SeMB42_g05147"/>
<gene>
    <name evidence="2" type="ORF">SeLEV6574_g04451</name>
    <name evidence="1" type="ORF">SeMB42_g05147</name>
</gene>
<protein>
    <submittedName>
        <fullName evidence="2">Uncharacterized protein</fullName>
    </submittedName>
</protein>
<sequence>MSVLEASTARNQLDDVHDLIEILRDTIRRKLDLKERLKDAVVEAGIIMNLSPSAITDSTSTGLVALPRTTGSQSHGDIRREAISCVKDYSVHNPDDFDRVLIDRDDEALPDESAGDTPACGERTIDTDVQEQTLTIELVVTLTKVTWRFPNELECTTSMYFDHGVARTALAFNEVMMSA</sequence>
<comment type="caution">
    <text evidence="2">The sequence shown here is derived from an EMBL/GenBank/DDBJ whole genome shotgun (WGS) entry which is preliminary data.</text>
</comment>
<evidence type="ECO:0000313" key="1">
    <source>
        <dbReference type="EMBL" id="TPX42386.1"/>
    </source>
</evidence>
<evidence type="ECO:0000313" key="4">
    <source>
        <dbReference type="Proteomes" id="UP000320475"/>
    </source>
</evidence>
<proteinExistence type="predicted"/>
<evidence type="ECO:0000313" key="3">
    <source>
        <dbReference type="Proteomes" id="UP000317494"/>
    </source>
</evidence>
<evidence type="ECO:0000313" key="2">
    <source>
        <dbReference type="EMBL" id="TPX44517.1"/>
    </source>
</evidence>
<accession>A0A507CZ73</accession>
<organism evidence="2 4">
    <name type="scientific">Synchytrium endobioticum</name>
    <dbReference type="NCBI Taxonomy" id="286115"/>
    <lineage>
        <taxon>Eukaryota</taxon>
        <taxon>Fungi</taxon>
        <taxon>Fungi incertae sedis</taxon>
        <taxon>Chytridiomycota</taxon>
        <taxon>Chytridiomycota incertae sedis</taxon>
        <taxon>Chytridiomycetes</taxon>
        <taxon>Synchytriales</taxon>
        <taxon>Synchytriaceae</taxon>
        <taxon>Synchytrium</taxon>
    </lineage>
</organism>
<name>A0A507CZ73_9FUNG</name>
<reference evidence="3 4" key="1">
    <citation type="journal article" date="2019" name="Sci. Rep.">
        <title>Comparative genomics of chytrid fungi reveal insights into the obligate biotrophic and pathogenic lifestyle of Synchytrium endobioticum.</title>
        <authorList>
            <person name="van de Vossenberg B.T.L.H."/>
            <person name="Warris S."/>
            <person name="Nguyen H.D.T."/>
            <person name="van Gent-Pelzer M.P.E."/>
            <person name="Joly D.L."/>
            <person name="van de Geest H.C."/>
            <person name="Bonants P.J.M."/>
            <person name="Smith D.S."/>
            <person name="Levesque C.A."/>
            <person name="van der Lee T.A.J."/>
        </authorList>
    </citation>
    <scope>NUCLEOTIDE SEQUENCE [LARGE SCALE GENOMIC DNA]</scope>
    <source>
        <strain evidence="2 4">LEV6574</strain>
        <strain evidence="1 3">MB42</strain>
    </source>
</reference>
<dbReference type="Proteomes" id="UP000320475">
    <property type="component" value="Unassembled WGS sequence"/>
</dbReference>
<dbReference type="EMBL" id="QEAN01000234">
    <property type="protein sequence ID" value="TPX42386.1"/>
    <property type="molecule type" value="Genomic_DNA"/>
</dbReference>